<dbReference type="RefSeq" id="WP_386416810.1">
    <property type="nucleotide sequence ID" value="NZ_JBHSZO010000031.1"/>
</dbReference>
<keyword evidence="1" id="KW-1133">Transmembrane helix</keyword>
<evidence type="ECO:0000313" key="2">
    <source>
        <dbReference type="EMBL" id="MFC7220251.1"/>
    </source>
</evidence>
<protein>
    <submittedName>
        <fullName evidence="2">Uncharacterized protein</fullName>
    </submittedName>
</protein>
<evidence type="ECO:0000313" key="3">
    <source>
        <dbReference type="Proteomes" id="UP001596413"/>
    </source>
</evidence>
<keyword evidence="1" id="KW-0812">Transmembrane</keyword>
<accession>A0ABW2GM83</accession>
<feature type="transmembrane region" description="Helical" evidence="1">
    <location>
        <begin position="84"/>
        <end position="102"/>
    </location>
</feature>
<proteinExistence type="predicted"/>
<reference evidence="3" key="1">
    <citation type="journal article" date="2019" name="Int. J. Syst. Evol. Microbiol.">
        <title>The Global Catalogue of Microorganisms (GCM) 10K type strain sequencing project: providing services to taxonomists for standard genome sequencing and annotation.</title>
        <authorList>
            <consortium name="The Broad Institute Genomics Platform"/>
            <consortium name="The Broad Institute Genome Sequencing Center for Infectious Disease"/>
            <person name="Wu L."/>
            <person name="Ma J."/>
        </authorList>
    </citation>
    <scope>NUCLEOTIDE SEQUENCE [LARGE SCALE GENOMIC DNA]</scope>
    <source>
        <strain evidence="3">CGMCC 1.13681</strain>
    </source>
</reference>
<organism evidence="2 3">
    <name type="scientific">Streptomyces polyrhachis</name>
    <dbReference type="NCBI Taxonomy" id="1282885"/>
    <lineage>
        <taxon>Bacteria</taxon>
        <taxon>Bacillati</taxon>
        <taxon>Actinomycetota</taxon>
        <taxon>Actinomycetes</taxon>
        <taxon>Kitasatosporales</taxon>
        <taxon>Streptomycetaceae</taxon>
        <taxon>Streptomyces</taxon>
    </lineage>
</organism>
<sequence>MNEEHSVTRGEAAPRPHPRAARGCTAVFLFACAVLAVLLSFMATSEMESSPGLRENMAPLAVCTLAFGALSAVGGLALTGRRSYGGSAAAICLGLLIALRMWTLAPALHCWSYDSVGRDADGSYRCVNREHTAP</sequence>
<name>A0ABW2GM83_9ACTN</name>
<gene>
    <name evidence="2" type="ORF">ACFQLX_19085</name>
</gene>
<feature type="transmembrane region" description="Helical" evidence="1">
    <location>
        <begin position="57"/>
        <end position="78"/>
    </location>
</feature>
<evidence type="ECO:0000256" key="1">
    <source>
        <dbReference type="SAM" id="Phobius"/>
    </source>
</evidence>
<keyword evidence="1" id="KW-0472">Membrane</keyword>
<comment type="caution">
    <text evidence="2">The sequence shown here is derived from an EMBL/GenBank/DDBJ whole genome shotgun (WGS) entry which is preliminary data.</text>
</comment>
<dbReference type="Proteomes" id="UP001596413">
    <property type="component" value="Unassembled WGS sequence"/>
</dbReference>
<feature type="transmembrane region" description="Helical" evidence="1">
    <location>
        <begin position="20"/>
        <end position="45"/>
    </location>
</feature>
<keyword evidence="3" id="KW-1185">Reference proteome</keyword>
<dbReference type="EMBL" id="JBHSZO010000031">
    <property type="protein sequence ID" value="MFC7220251.1"/>
    <property type="molecule type" value="Genomic_DNA"/>
</dbReference>